<protein>
    <submittedName>
        <fullName evidence="2">DNA-deoxyinosine glycosylase</fullName>
    </submittedName>
</protein>
<dbReference type="NCBIfam" id="TIGR04274">
    <property type="entry name" value="hypoxanDNAglyco"/>
    <property type="match status" value="1"/>
</dbReference>
<organism evidence="2 3">
    <name type="scientific">Flavobacterium crocinum</name>
    <dbReference type="NCBI Taxonomy" id="2183896"/>
    <lineage>
        <taxon>Bacteria</taxon>
        <taxon>Pseudomonadati</taxon>
        <taxon>Bacteroidota</taxon>
        <taxon>Flavobacteriia</taxon>
        <taxon>Flavobacteriales</taxon>
        <taxon>Flavobacteriaceae</taxon>
        <taxon>Flavobacterium</taxon>
    </lineage>
</organism>
<sequence>MKSFSFAPISSKNSKILILGTMPGIKSLELNQYYGHNQNNFWKFLFSILNEEFSYDYETRQNLLIKKNIALWDVLQFCDRVGSLDSAIKNEIANDFENFMEKHPHIDTILFNGQKAAAFFKKYVHLNKEYKKITLPSTSPANAGKGFQDKLNEWNIIKTLL</sequence>
<dbReference type="Proteomes" id="UP000245250">
    <property type="component" value="Chromosome"/>
</dbReference>
<gene>
    <name evidence="2" type="ORF">HYN56_21285</name>
</gene>
<evidence type="ECO:0000259" key="1">
    <source>
        <dbReference type="SMART" id="SM00986"/>
    </source>
</evidence>
<dbReference type="SMART" id="SM00987">
    <property type="entry name" value="UreE_C"/>
    <property type="match status" value="1"/>
</dbReference>
<dbReference type="KEGG" id="fcr:HYN56_21285"/>
<dbReference type="Pfam" id="PF03167">
    <property type="entry name" value="UDG"/>
    <property type="match status" value="1"/>
</dbReference>
<dbReference type="CDD" id="cd10032">
    <property type="entry name" value="UDG-F6_HDG"/>
    <property type="match status" value="1"/>
</dbReference>
<evidence type="ECO:0000313" key="3">
    <source>
        <dbReference type="Proteomes" id="UP000245250"/>
    </source>
</evidence>
<feature type="domain" description="Uracil-DNA glycosylase-like" evidence="1">
    <location>
        <begin position="7"/>
        <end position="158"/>
    </location>
</feature>
<dbReference type="InterPro" id="IPR036895">
    <property type="entry name" value="Uracil-DNA_glycosylase-like_sf"/>
</dbReference>
<reference evidence="2 3" key="1">
    <citation type="submission" date="2018-05" db="EMBL/GenBank/DDBJ databases">
        <title>Genome sequencing of Flavobacterium sp. HYN0056.</title>
        <authorList>
            <person name="Yi H."/>
            <person name="Baek C."/>
        </authorList>
    </citation>
    <scope>NUCLEOTIDE SEQUENCE [LARGE SCALE GENOMIC DNA]</scope>
    <source>
        <strain evidence="2 3">HYN0056</strain>
    </source>
</reference>
<dbReference type="RefSeq" id="WP_109194037.1">
    <property type="nucleotide sequence ID" value="NZ_CP029255.1"/>
</dbReference>
<dbReference type="SUPFAM" id="SSF52141">
    <property type="entry name" value="Uracil-DNA glycosylase-like"/>
    <property type="match status" value="1"/>
</dbReference>
<dbReference type="AlphaFoldDB" id="A0A2S1YRA3"/>
<dbReference type="SMART" id="SM00986">
    <property type="entry name" value="UDG"/>
    <property type="match status" value="1"/>
</dbReference>
<dbReference type="EMBL" id="CP029255">
    <property type="protein sequence ID" value="AWK06625.1"/>
    <property type="molecule type" value="Genomic_DNA"/>
</dbReference>
<name>A0A2S1YRA3_9FLAO</name>
<evidence type="ECO:0000313" key="2">
    <source>
        <dbReference type="EMBL" id="AWK06625.1"/>
    </source>
</evidence>
<proteinExistence type="predicted"/>
<keyword evidence="3" id="KW-1185">Reference proteome</keyword>
<dbReference type="InterPro" id="IPR005122">
    <property type="entry name" value="Uracil-DNA_glycosylase-like"/>
</dbReference>
<accession>A0A2S1YRA3</accession>
<dbReference type="OrthoDB" id="9799921at2"/>
<dbReference type="InterPro" id="IPR026353">
    <property type="entry name" value="Hypoxan-DNA_Glyclase"/>
</dbReference>
<dbReference type="Gene3D" id="3.40.470.10">
    <property type="entry name" value="Uracil-DNA glycosylase-like domain"/>
    <property type="match status" value="1"/>
</dbReference>